<dbReference type="EMBL" id="JANPWB010000012">
    <property type="protein sequence ID" value="KAJ1116820.1"/>
    <property type="molecule type" value="Genomic_DNA"/>
</dbReference>
<organism evidence="1 2">
    <name type="scientific">Pleurodeles waltl</name>
    <name type="common">Iberian ribbed newt</name>
    <dbReference type="NCBI Taxonomy" id="8319"/>
    <lineage>
        <taxon>Eukaryota</taxon>
        <taxon>Metazoa</taxon>
        <taxon>Chordata</taxon>
        <taxon>Craniata</taxon>
        <taxon>Vertebrata</taxon>
        <taxon>Euteleostomi</taxon>
        <taxon>Amphibia</taxon>
        <taxon>Batrachia</taxon>
        <taxon>Caudata</taxon>
        <taxon>Salamandroidea</taxon>
        <taxon>Salamandridae</taxon>
        <taxon>Pleurodelinae</taxon>
        <taxon>Pleurodeles</taxon>
    </lineage>
</organism>
<name>A0AAV7NL91_PLEWA</name>
<accession>A0AAV7NL91</accession>
<protein>
    <submittedName>
        <fullName evidence="1">Uncharacterized protein</fullName>
    </submittedName>
</protein>
<sequence>MTGVQTKDPKDHSIKALLGSSHQTAEFALQLAGGDNPWQLFGGGPDFLATSGDIQTMMTAFTNEMILLGQNFDKSLSELDHVVPRLDSCVNHLEVANVEGALKRSEITMLVAEL</sequence>
<dbReference type="Proteomes" id="UP001066276">
    <property type="component" value="Chromosome 8"/>
</dbReference>
<evidence type="ECO:0000313" key="2">
    <source>
        <dbReference type="Proteomes" id="UP001066276"/>
    </source>
</evidence>
<gene>
    <name evidence="1" type="ORF">NDU88_005025</name>
</gene>
<reference evidence="1" key="1">
    <citation type="journal article" date="2022" name="bioRxiv">
        <title>Sequencing and chromosome-scale assembly of the giantPleurodeles waltlgenome.</title>
        <authorList>
            <person name="Brown T."/>
            <person name="Elewa A."/>
            <person name="Iarovenko S."/>
            <person name="Subramanian E."/>
            <person name="Araus A.J."/>
            <person name="Petzold A."/>
            <person name="Susuki M."/>
            <person name="Suzuki K.-i.T."/>
            <person name="Hayashi T."/>
            <person name="Toyoda A."/>
            <person name="Oliveira C."/>
            <person name="Osipova E."/>
            <person name="Leigh N.D."/>
            <person name="Simon A."/>
            <person name="Yun M.H."/>
        </authorList>
    </citation>
    <scope>NUCLEOTIDE SEQUENCE</scope>
    <source>
        <strain evidence="1">20211129_DDA</strain>
        <tissue evidence="1">Liver</tissue>
    </source>
</reference>
<evidence type="ECO:0000313" key="1">
    <source>
        <dbReference type="EMBL" id="KAJ1116820.1"/>
    </source>
</evidence>
<dbReference type="AlphaFoldDB" id="A0AAV7NL91"/>
<comment type="caution">
    <text evidence="1">The sequence shown here is derived from an EMBL/GenBank/DDBJ whole genome shotgun (WGS) entry which is preliminary data.</text>
</comment>
<proteinExistence type="predicted"/>
<keyword evidence="2" id="KW-1185">Reference proteome</keyword>